<dbReference type="PANTHER" id="PTHR34846:SF11">
    <property type="entry name" value="4-CARBOXYMUCONOLACTONE DECARBOXYLASE FAMILY PROTEIN (AFU_ORTHOLOGUE AFUA_6G11590)"/>
    <property type="match status" value="1"/>
</dbReference>
<gene>
    <name evidence="2" type="ORF">GCM10009726_19780</name>
</gene>
<dbReference type="InterPro" id="IPR003779">
    <property type="entry name" value="CMD-like"/>
</dbReference>
<dbReference type="SUPFAM" id="SSF69118">
    <property type="entry name" value="AhpD-like"/>
    <property type="match status" value="1"/>
</dbReference>
<sequence>MPDPATAGILCPMRLPDLDPADLTDAQRALRARIIGGPRGSGTQHFPLTTPDGALTGPFQVMLHEPALGAPLQELGSAVRYATGLSDRVREIAILAVAAATDSAFEQWAHARIGRAAGLHDTELAALAEGRFTSDDAIEQTAYDFCRRLLQDTSHVDDEVYARLHTAIGTTTITELVVLVGYYRTLAQLLDVFDVGVPDEQH</sequence>
<dbReference type="Gene3D" id="1.20.1290.10">
    <property type="entry name" value="AhpD-like"/>
    <property type="match status" value="1"/>
</dbReference>
<keyword evidence="3" id="KW-1185">Reference proteome</keyword>
<name>A0ABN2X8A3_9ACTN</name>
<proteinExistence type="predicted"/>
<dbReference type="EMBL" id="BAAAMQ010000010">
    <property type="protein sequence ID" value="GAA2106652.1"/>
    <property type="molecule type" value="Genomic_DNA"/>
</dbReference>
<reference evidence="2 3" key="1">
    <citation type="journal article" date="2019" name="Int. J. Syst. Evol. Microbiol.">
        <title>The Global Catalogue of Microorganisms (GCM) 10K type strain sequencing project: providing services to taxonomists for standard genome sequencing and annotation.</title>
        <authorList>
            <consortium name="The Broad Institute Genomics Platform"/>
            <consortium name="The Broad Institute Genome Sequencing Center for Infectious Disease"/>
            <person name="Wu L."/>
            <person name="Ma J."/>
        </authorList>
    </citation>
    <scope>NUCLEOTIDE SEQUENCE [LARGE SCALE GENOMIC DNA]</scope>
    <source>
        <strain evidence="2 3">JCM 13813</strain>
    </source>
</reference>
<comment type="caution">
    <text evidence="2">The sequence shown here is derived from an EMBL/GenBank/DDBJ whole genome shotgun (WGS) entry which is preliminary data.</text>
</comment>
<dbReference type="PANTHER" id="PTHR34846">
    <property type="entry name" value="4-CARBOXYMUCONOLACTONE DECARBOXYLASE FAMILY PROTEIN (AFU_ORTHOLOGUE AFUA_6G11590)"/>
    <property type="match status" value="1"/>
</dbReference>
<evidence type="ECO:0000259" key="1">
    <source>
        <dbReference type="Pfam" id="PF02627"/>
    </source>
</evidence>
<dbReference type="Pfam" id="PF02627">
    <property type="entry name" value="CMD"/>
    <property type="match status" value="1"/>
</dbReference>
<evidence type="ECO:0000313" key="3">
    <source>
        <dbReference type="Proteomes" id="UP001501161"/>
    </source>
</evidence>
<protein>
    <recommendedName>
        <fullName evidence="1">Carboxymuconolactone decarboxylase-like domain-containing protein</fullName>
    </recommendedName>
</protein>
<evidence type="ECO:0000313" key="2">
    <source>
        <dbReference type="EMBL" id="GAA2106652.1"/>
    </source>
</evidence>
<feature type="domain" description="Carboxymuconolactone decarboxylase-like" evidence="1">
    <location>
        <begin position="66"/>
        <end position="132"/>
    </location>
</feature>
<organism evidence="2 3">
    <name type="scientific">Nocardioides furvisabuli</name>
    <dbReference type="NCBI Taxonomy" id="375542"/>
    <lineage>
        <taxon>Bacteria</taxon>
        <taxon>Bacillati</taxon>
        <taxon>Actinomycetota</taxon>
        <taxon>Actinomycetes</taxon>
        <taxon>Propionibacteriales</taxon>
        <taxon>Nocardioidaceae</taxon>
        <taxon>Nocardioides</taxon>
    </lineage>
</organism>
<dbReference type="Proteomes" id="UP001501161">
    <property type="component" value="Unassembled WGS sequence"/>
</dbReference>
<accession>A0ABN2X8A3</accession>
<dbReference type="InterPro" id="IPR029032">
    <property type="entry name" value="AhpD-like"/>
</dbReference>